<evidence type="ECO:0008006" key="4">
    <source>
        <dbReference type="Google" id="ProtNLM"/>
    </source>
</evidence>
<keyword evidence="1" id="KW-0812">Transmembrane</keyword>
<keyword evidence="1" id="KW-0472">Membrane</keyword>
<proteinExistence type="predicted"/>
<keyword evidence="3" id="KW-1185">Reference proteome</keyword>
<feature type="transmembrane region" description="Helical" evidence="1">
    <location>
        <begin position="63"/>
        <end position="83"/>
    </location>
</feature>
<feature type="transmembrane region" description="Helical" evidence="1">
    <location>
        <begin position="39"/>
        <end position="56"/>
    </location>
</feature>
<gene>
    <name evidence="2" type="ORF">SAMN05421541_110328</name>
</gene>
<dbReference type="RefSeq" id="WP_093618773.1">
    <property type="nucleotide sequence ID" value="NZ_BOMT01000055.1"/>
</dbReference>
<dbReference type="EMBL" id="FONV01000010">
    <property type="protein sequence ID" value="SFF44382.1"/>
    <property type="molecule type" value="Genomic_DNA"/>
</dbReference>
<name>A0A1I2IPP0_9ACTN</name>
<evidence type="ECO:0000313" key="2">
    <source>
        <dbReference type="EMBL" id="SFF44382.1"/>
    </source>
</evidence>
<keyword evidence="1" id="KW-1133">Transmembrane helix</keyword>
<dbReference type="OrthoDB" id="3298819at2"/>
<dbReference type="Proteomes" id="UP000199645">
    <property type="component" value="Unassembled WGS sequence"/>
</dbReference>
<accession>A0A1I2IPP0</accession>
<sequence length="94" mass="9772">MSTAAALVGLVLAVFGARMLVTGNAPGVIARSFRTPRQAGGYHLLFGMAVLIFVVGATQLTEVAAMIATLLAVALVAIAVVYFRPGSRTRDHSE</sequence>
<evidence type="ECO:0000313" key="3">
    <source>
        <dbReference type="Proteomes" id="UP000199645"/>
    </source>
</evidence>
<protein>
    <recommendedName>
        <fullName evidence="4">Integral membrane protein</fullName>
    </recommendedName>
</protein>
<reference evidence="2 3" key="1">
    <citation type="submission" date="2016-10" db="EMBL/GenBank/DDBJ databases">
        <authorList>
            <person name="de Groot N.N."/>
        </authorList>
    </citation>
    <scope>NUCLEOTIDE SEQUENCE [LARGE SCALE GENOMIC DNA]</scope>
    <source>
        <strain evidence="2 3">DSM 43019</strain>
    </source>
</reference>
<dbReference type="AlphaFoldDB" id="A0A1I2IPP0"/>
<organism evidence="2 3">
    <name type="scientific">Actinoplanes philippinensis</name>
    <dbReference type="NCBI Taxonomy" id="35752"/>
    <lineage>
        <taxon>Bacteria</taxon>
        <taxon>Bacillati</taxon>
        <taxon>Actinomycetota</taxon>
        <taxon>Actinomycetes</taxon>
        <taxon>Micromonosporales</taxon>
        <taxon>Micromonosporaceae</taxon>
        <taxon>Actinoplanes</taxon>
    </lineage>
</organism>
<evidence type="ECO:0000256" key="1">
    <source>
        <dbReference type="SAM" id="Phobius"/>
    </source>
</evidence>